<protein>
    <submittedName>
        <fullName evidence="1">Uncharacterized protein</fullName>
    </submittedName>
</protein>
<dbReference type="Proteomes" id="UP000319103">
    <property type="component" value="Unassembled WGS sequence"/>
</dbReference>
<sequence length="90" mass="9088">MHVQSVVSGNLYDNQRNTDGTWSGANVLDQNGAITAISAAGLADGTMHVQTLTGGKVYDNQRNPDGTWTGANLVDGNGAITAVSAAGNAA</sequence>
<dbReference type="RefSeq" id="WP_141637370.1">
    <property type="nucleotide sequence ID" value="NZ_VIGB01000003.1"/>
</dbReference>
<gene>
    <name evidence="1" type="ORF">E6W39_38250</name>
</gene>
<dbReference type="OrthoDB" id="3924845at2"/>
<dbReference type="SUPFAM" id="SSF89372">
    <property type="entry name" value="Fucose-specific lectin"/>
    <property type="match status" value="1"/>
</dbReference>
<comment type="caution">
    <text evidence="1">The sequence shown here is derived from an EMBL/GenBank/DDBJ whole genome shotgun (WGS) entry which is preliminary data.</text>
</comment>
<organism evidence="1 2">
    <name type="scientific">Kitasatospora acidiphila</name>
    <dbReference type="NCBI Taxonomy" id="2567942"/>
    <lineage>
        <taxon>Bacteria</taxon>
        <taxon>Bacillati</taxon>
        <taxon>Actinomycetota</taxon>
        <taxon>Actinomycetes</taxon>
        <taxon>Kitasatosporales</taxon>
        <taxon>Streptomycetaceae</taxon>
        <taxon>Kitasatospora</taxon>
    </lineage>
</organism>
<reference evidence="1 2" key="1">
    <citation type="submission" date="2019-06" db="EMBL/GenBank/DDBJ databases">
        <title>Description of Kitasatospora acidophila sp. nov. isolated from pine grove soil, and reclassification of Streptomyces novaecaesareae to Kitasatospora novaeceasareae comb. nov.</title>
        <authorList>
            <person name="Kim M.J."/>
        </authorList>
    </citation>
    <scope>NUCLEOTIDE SEQUENCE [LARGE SCALE GENOMIC DNA]</scope>
    <source>
        <strain evidence="1 2">MMS16-CNU292</strain>
    </source>
</reference>
<accession>A0A540WD48</accession>
<dbReference type="EMBL" id="VIGB01000003">
    <property type="protein sequence ID" value="TQF06965.1"/>
    <property type="molecule type" value="Genomic_DNA"/>
</dbReference>
<proteinExistence type="predicted"/>
<keyword evidence="2" id="KW-1185">Reference proteome</keyword>
<evidence type="ECO:0000313" key="2">
    <source>
        <dbReference type="Proteomes" id="UP000319103"/>
    </source>
</evidence>
<evidence type="ECO:0000313" key="1">
    <source>
        <dbReference type="EMBL" id="TQF06965.1"/>
    </source>
</evidence>
<name>A0A540WD48_9ACTN</name>
<dbReference type="AlphaFoldDB" id="A0A540WD48"/>